<evidence type="ECO:0000256" key="2">
    <source>
        <dbReference type="ARBA" id="ARBA00023125"/>
    </source>
</evidence>
<evidence type="ECO:0000313" key="7">
    <source>
        <dbReference type="EMBL" id="KAJ2780615.1"/>
    </source>
</evidence>
<evidence type="ECO:0000259" key="6">
    <source>
        <dbReference type="PROSITE" id="PS51294"/>
    </source>
</evidence>
<dbReference type="Proteomes" id="UP001140217">
    <property type="component" value="Unassembled WGS sequence"/>
</dbReference>
<dbReference type="SMART" id="SM00717">
    <property type="entry name" value="SANT"/>
    <property type="match status" value="2"/>
</dbReference>
<reference evidence="7" key="1">
    <citation type="submission" date="2022-07" db="EMBL/GenBank/DDBJ databases">
        <title>Phylogenomic reconstructions and comparative analyses of Kickxellomycotina fungi.</title>
        <authorList>
            <person name="Reynolds N.K."/>
            <person name="Stajich J.E."/>
            <person name="Barry K."/>
            <person name="Grigoriev I.V."/>
            <person name="Crous P."/>
            <person name="Smith M.E."/>
        </authorList>
    </citation>
    <scope>NUCLEOTIDE SEQUENCE</scope>
    <source>
        <strain evidence="7">NBRC 105414</strain>
    </source>
</reference>
<dbReference type="AlphaFoldDB" id="A0A9W8LGF9"/>
<dbReference type="InterPro" id="IPR017930">
    <property type="entry name" value="Myb_dom"/>
</dbReference>
<comment type="caution">
    <text evidence="7">The sequence shown here is derived from an EMBL/GenBank/DDBJ whole genome shotgun (WGS) entry which is preliminary data.</text>
</comment>
<proteinExistence type="predicted"/>
<dbReference type="GO" id="GO:0003700">
    <property type="term" value="F:DNA-binding transcription factor activity"/>
    <property type="evidence" value="ECO:0007669"/>
    <property type="project" value="TreeGrafter"/>
</dbReference>
<dbReference type="EMBL" id="JANBUL010000131">
    <property type="protein sequence ID" value="KAJ2780615.1"/>
    <property type="molecule type" value="Genomic_DNA"/>
</dbReference>
<keyword evidence="3" id="KW-0539">Nucleus</keyword>
<evidence type="ECO:0000313" key="8">
    <source>
        <dbReference type="Proteomes" id="UP001140217"/>
    </source>
</evidence>
<dbReference type="InterPro" id="IPR051651">
    <property type="entry name" value="DMTF1_DNA-bind_reg"/>
</dbReference>
<evidence type="ECO:0000256" key="3">
    <source>
        <dbReference type="ARBA" id="ARBA00023242"/>
    </source>
</evidence>
<dbReference type="Gene3D" id="1.10.10.60">
    <property type="entry name" value="Homeodomain-like"/>
    <property type="match status" value="1"/>
</dbReference>
<dbReference type="GO" id="GO:0005634">
    <property type="term" value="C:nucleus"/>
    <property type="evidence" value="ECO:0007669"/>
    <property type="project" value="UniProtKB-SubCell"/>
</dbReference>
<feature type="domain" description="HTH myb-type" evidence="6">
    <location>
        <begin position="607"/>
        <end position="656"/>
    </location>
</feature>
<dbReference type="PROSITE" id="PS51294">
    <property type="entry name" value="HTH_MYB"/>
    <property type="match status" value="1"/>
</dbReference>
<dbReference type="InterPro" id="IPR017884">
    <property type="entry name" value="SANT_dom"/>
</dbReference>
<dbReference type="PANTHER" id="PTHR46380:SF2">
    <property type="entry name" value="CYCLIN-D-BINDING MYB-LIKE TRANSCRIPTION FACTOR 1"/>
    <property type="match status" value="1"/>
</dbReference>
<feature type="domain" description="Myb-like" evidence="4">
    <location>
        <begin position="600"/>
        <end position="652"/>
    </location>
</feature>
<protein>
    <submittedName>
        <fullName evidence="7">Uncharacterized protein</fullName>
    </submittedName>
</protein>
<evidence type="ECO:0000256" key="1">
    <source>
        <dbReference type="ARBA" id="ARBA00004123"/>
    </source>
</evidence>
<gene>
    <name evidence="7" type="ORF">H4R18_003371</name>
</gene>
<accession>A0A9W8LGF9</accession>
<evidence type="ECO:0000259" key="4">
    <source>
        <dbReference type="PROSITE" id="PS50090"/>
    </source>
</evidence>
<comment type="subcellular location">
    <subcellularLocation>
        <location evidence="1">Nucleus</location>
    </subcellularLocation>
</comment>
<evidence type="ECO:0000259" key="5">
    <source>
        <dbReference type="PROSITE" id="PS51293"/>
    </source>
</evidence>
<keyword evidence="2" id="KW-0238">DNA-binding</keyword>
<dbReference type="Pfam" id="PF00249">
    <property type="entry name" value="Myb_DNA-binding"/>
    <property type="match status" value="1"/>
</dbReference>
<dbReference type="OrthoDB" id="2143914at2759"/>
<dbReference type="PROSITE" id="PS51293">
    <property type="entry name" value="SANT"/>
    <property type="match status" value="1"/>
</dbReference>
<sequence>MPPLRRSQRLARATTRTVVEVVIEQRVSRPPAQSTLDALAAAAQTSRGWRARVTECADRAYSAERGRIDWEAAAAQLGLPLVGCLYMFDPSQSTIAVRPLPSLFSWSREEDCALRDFVASNFGLVGGDTWRLAGVYMNLDRADCLAAYCRTKRMKITPGVCESMRLYREDGVSWEELHGMFPVYASADVLLNMFHSAASRYSDGLDDGTTLTKWTPAETERIREIVMRLYTPGCMLPVFNAVAYTFPGMPREMIKGKVSRIVYREGIAKAAMAAAERDTATGASAKAGTWTLDEAAMLEDLVAGYKGGKIDWTAISAAMGREPHACWVKYGKDSRRKVADPRQEQADAVDAEARRQHELRLGIDWAAVSRTVGLSELDCLEICRFDKGKVSWTYDPDTFSRERADRMEAFIAQNYPPPQPPNFHAVSNYMWTNADDCIRMVRMLRGEFEWTDEAKARLARMRKRGMSFEEIARQLSPSFTAERVCAYYTRMAYPEARTPLTAEEKQRVKDIVHENAGKVPLDKILQMARALFSDAGRRRATNSCVSACSTVHPFYKARWAAADRDQIAQDILSGTTTVAAVAQQLDVPSYMVTTAVYRFESAKYPSAWTVQETELLLEFVRTHSKPYKWASIAALIGTKSPTQCRCKYGNQIKRAMHHK</sequence>
<dbReference type="CDD" id="cd00167">
    <property type="entry name" value="SANT"/>
    <property type="match status" value="1"/>
</dbReference>
<keyword evidence="8" id="KW-1185">Reference proteome</keyword>
<name>A0A9W8LGF9_9FUNG</name>
<dbReference type="PANTHER" id="PTHR46380">
    <property type="entry name" value="CYCLIN-D-BINDING MYB-LIKE TRANSCRIPTION FACTOR 1"/>
    <property type="match status" value="1"/>
</dbReference>
<dbReference type="GO" id="GO:0000976">
    <property type="term" value="F:transcription cis-regulatory region binding"/>
    <property type="evidence" value="ECO:0007669"/>
    <property type="project" value="TreeGrafter"/>
</dbReference>
<dbReference type="PROSITE" id="PS50090">
    <property type="entry name" value="MYB_LIKE"/>
    <property type="match status" value="1"/>
</dbReference>
<dbReference type="InterPro" id="IPR009057">
    <property type="entry name" value="Homeodomain-like_sf"/>
</dbReference>
<organism evidence="7 8">
    <name type="scientific">Coemansia javaensis</name>
    <dbReference type="NCBI Taxonomy" id="2761396"/>
    <lineage>
        <taxon>Eukaryota</taxon>
        <taxon>Fungi</taxon>
        <taxon>Fungi incertae sedis</taxon>
        <taxon>Zoopagomycota</taxon>
        <taxon>Kickxellomycotina</taxon>
        <taxon>Kickxellomycetes</taxon>
        <taxon>Kickxellales</taxon>
        <taxon>Kickxellaceae</taxon>
        <taxon>Coemansia</taxon>
    </lineage>
</organism>
<dbReference type="SUPFAM" id="SSF46689">
    <property type="entry name" value="Homeodomain-like"/>
    <property type="match status" value="1"/>
</dbReference>
<feature type="domain" description="SANT" evidence="5">
    <location>
        <begin position="603"/>
        <end position="657"/>
    </location>
</feature>
<dbReference type="InterPro" id="IPR001005">
    <property type="entry name" value="SANT/Myb"/>
</dbReference>